<evidence type="ECO:0000256" key="1">
    <source>
        <dbReference type="SAM" id="SignalP"/>
    </source>
</evidence>
<evidence type="ECO:0000313" key="2">
    <source>
        <dbReference type="EMBL" id="USW51349.1"/>
    </source>
</evidence>
<sequence length="69" mass="7344">MKLTTTGTFFAMISAAFGWWNCEFSEGTAGYCVQNGDWNQGKIPCDTVFPCVTWGNGCAPQGGAIAHCS</sequence>
<dbReference type="OrthoDB" id="10385433at2759"/>
<proteinExistence type="predicted"/>
<dbReference type="AlphaFoldDB" id="A0A9Q9AL75"/>
<keyword evidence="3" id="KW-1185">Reference proteome</keyword>
<feature type="signal peptide" evidence="1">
    <location>
        <begin position="1"/>
        <end position="18"/>
    </location>
</feature>
<evidence type="ECO:0000313" key="3">
    <source>
        <dbReference type="Proteomes" id="UP001056384"/>
    </source>
</evidence>
<name>A0A9Q9AL75_9PEZI</name>
<gene>
    <name evidence="2" type="ORF">Slin15195_G046680</name>
</gene>
<protein>
    <submittedName>
        <fullName evidence="2">Uncharacterized protein</fullName>
    </submittedName>
</protein>
<organism evidence="2 3">
    <name type="scientific">Septoria linicola</name>
    <dbReference type="NCBI Taxonomy" id="215465"/>
    <lineage>
        <taxon>Eukaryota</taxon>
        <taxon>Fungi</taxon>
        <taxon>Dikarya</taxon>
        <taxon>Ascomycota</taxon>
        <taxon>Pezizomycotina</taxon>
        <taxon>Dothideomycetes</taxon>
        <taxon>Dothideomycetidae</taxon>
        <taxon>Mycosphaerellales</taxon>
        <taxon>Mycosphaerellaceae</taxon>
        <taxon>Septoria</taxon>
    </lineage>
</organism>
<keyword evidence="1" id="KW-0732">Signal</keyword>
<dbReference type="EMBL" id="CP099420">
    <property type="protein sequence ID" value="USW51349.1"/>
    <property type="molecule type" value="Genomic_DNA"/>
</dbReference>
<feature type="chain" id="PRO_5040317151" evidence="1">
    <location>
        <begin position="19"/>
        <end position="69"/>
    </location>
</feature>
<reference evidence="2" key="1">
    <citation type="submission" date="2022-06" db="EMBL/GenBank/DDBJ databases">
        <title>Complete genome sequences of two strains of the flax pathogen Septoria linicola.</title>
        <authorList>
            <person name="Lapalu N."/>
            <person name="Simon A."/>
            <person name="Demenou B."/>
            <person name="Paumier D."/>
            <person name="Guillot M.-P."/>
            <person name="Gout L."/>
            <person name="Valade R."/>
        </authorList>
    </citation>
    <scope>NUCLEOTIDE SEQUENCE</scope>
    <source>
        <strain evidence="2">SE15195</strain>
    </source>
</reference>
<accession>A0A9Q9AL75</accession>
<dbReference type="Proteomes" id="UP001056384">
    <property type="component" value="Chromosome 3"/>
</dbReference>